<evidence type="ECO:0000313" key="4">
    <source>
        <dbReference type="Proteomes" id="UP000676386"/>
    </source>
</evidence>
<keyword evidence="1" id="KW-0732">Signal</keyword>
<dbReference type="Gene3D" id="2.60.40.10">
    <property type="entry name" value="Immunoglobulins"/>
    <property type="match status" value="2"/>
</dbReference>
<proteinExistence type="predicted"/>
<feature type="domain" description="IPT/TIG" evidence="2">
    <location>
        <begin position="43"/>
        <end position="110"/>
    </location>
</feature>
<dbReference type="SUPFAM" id="SSF81296">
    <property type="entry name" value="E set domains"/>
    <property type="match status" value="2"/>
</dbReference>
<dbReference type="PROSITE" id="PS51257">
    <property type="entry name" value="PROKAR_LIPOPROTEIN"/>
    <property type="match status" value="1"/>
</dbReference>
<organism evidence="3 4">
    <name type="scientific">Chitinophaga hostae</name>
    <dbReference type="NCBI Taxonomy" id="2831022"/>
    <lineage>
        <taxon>Bacteria</taxon>
        <taxon>Pseudomonadati</taxon>
        <taxon>Bacteroidota</taxon>
        <taxon>Chitinophagia</taxon>
        <taxon>Chitinophagales</taxon>
        <taxon>Chitinophagaceae</taxon>
        <taxon>Chitinophaga</taxon>
    </lineage>
</organism>
<accession>A0ABS5J7L5</accession>
<dbReference type="InterPro" id="IPR013783">
    <property type="entry name" value="Ig-like_fold"/>
</dbReference>
<dbReference type="EMBL" id="JAGTXB010000015">
    <property type="protein sequence ID" value="MBS0030557.1"/>
    <property type="molecule type" value="Genomic_DNA"/>
</dbReference>
<name>A0ABS5J7L5_9BACT</name>
<feature type="signal peptide" evidence="1">
    <location>
        <begin position="1"/>
        <end position="22"/>
    </location>
</feature>
<evidence type="ECO:0000313" key="3">
    <source>
        <dbReference type="EMBL" id="MBS0030557.1"/>
    </source>
</evidence>
<dbReference type="InterPro" id="IPR002909">
    <property type="entry name" value="IPT_dom"/>
</dbReference>
<comment type="caution">
    <text evidence="3">The sequence shown here is derived from an EMBL/GenBank/DDBJ whole genome shotgun (WGS) entry which is preliminary data.</text>
</comment>
<evidence type="ECO:0000256" key="1">
    <source>
        <dbReference type="SAM" id="SignalP"/>
    </source>
</evidence>
<evidence type="ECO:0000259" key="2">
    <source>
        <dbReference type="Pfam" id="PF01833"/>
    </source>
</evidence>
<sequence>MRSTPIFSFVLLLFLTTTIACKKDRVTREAVPINAIKVEKVSAGFVQAGEELTVYGSNLVQGDLVTEVFIAGRPSEMLHTSADSITIRVPLKVQTGKVMVTVSRGATFSSAYGPDIVVRPTPLIKSFAPLVAYGGDTIELYTENFSEEETNNSIFIGTKKIQIISRKGKDTILVKLPADAVSGVFSWHTYNGPVFKLETAFLVRQASYGVSTVARWLQQDPGFSYMDTLVRGYPQLAGGNYQSTHKTVYDTVLQYINSPDRKYTIFLPGNAAYEKNTSKAAFLEKIKTRPYNYNSMLANTIVPGHNMRLAGMQDGDKQPAAYTMKLAYWEYNIPADDYNFIKIIVEEGVKYAQVWGPYDQTQPRVKILREHQVGNATIIETDGEPGVVFY</sequence>
<dbReference type="CDD" id="cd00102">
    <property type="entry name" value="IPT"/>
    <property type="match status" value="1"/>
</dbReference>
<dbReference type="Pfam" id="PF01833">
    <property type="entry name" value="TIG"/>
    <property type="match status" value="1"/>
</dbReference>
<dbReference type="InterPro" id="IPR014756">
    <property type="entry name" value="Ig_E-set"/>
</dbReference>
<dbReference type="RefSeq" id="WP_211975696.1">
    <property type="nucleotide sequence ID" value="NZ_CBFHAM010000013.1"/>
</dbReference>
<reference evidence="3 4" key="1">
    <citation type="submission" date="2021-04" db="EMBL/GenBank/DDBJ databases">
        <title>Chitinophaga sp. nov., isolated from the rhizosphere soil.</title>
        <authorList>
            <person name="He S."/>
        </authorList>
    </citation>
    <scope>NUCLEOTIDE SEQUENCE [LARGE SCALE GENOMIC DNA]</scope>
    <source>
        <strain evidence="3 4">2R12</strain>
    </source>
</reference>
<dbReference type="Proteomes" id="UP000676386">
    <property type="component" value="Unassembled WGS sequence"/>
</dbReference>
<keyword evidence="4" id="KW-1185">Reference proteome</keyword>
<feature type="chain" id="PRO_5045798496" evidence="1">
    <location>
        <begin position="23"/>
        <end position="390"/>
    </location>
</feature>
<protein>
    <submittedName>
        <fullName evidence="3">IPT/TIG domain-containing protein</fullName>
    </submittedName>
</protein>
<gene>
    <name evidence="3" type="ORF">KE626_24735</name>
</gene>